<dbReference type="Pfam" id="PF05016">
    <property type="entry name" value="ParE_toxin"/>
    <property type="match status" value="1"/>
</dbReference>
<reference evidence="2 3" key="1">
    <citation type="submission" date="2022-10" db="EMBL/GenBank/DDBJ databases">
        <title>Luteolibacter arcticus strain CCTCC AB 2014275, whole genome shotgun sequencing project.</title>
        <authorList>
            <person name="Zhao G."/>
            <person name="Shen L."/>
        </authorList>
    </citation>
    <scope>NUCLEOTIDE SEQUENCE [LARGE SCALE GENOMIC DNA]</scope>
    <source>
        <strain evidence="2 3">CCTCC AB 2014275</strain>
    </source>
</reference>
<dbReference type="EMBL" id="JAPDDT010000018">
    <property type="protein sequence ID" value="MCW1925857.1"/>
    <property type="molecule type" value="Genomic_DNA"/>
</dbReference>
<evidence type="ECO:0000256" key="1">
    <source>
        <dbReference type="ARBA" id="ARBA00022649"/>
    </source>
</evidence>
<evidence type="ECO:0000313" key="3">
    <source>
        <dbReference type="Proteomes" id="UP001320876"/>
    </source>
</evidence>
<keyword evidence="1" id="KW-1277">Toxin-antitoxin system</keyword>
<proteinExistence type="predicted"/>
<keyword evidence="3" id="KW-1185">Reference proteome</keyword>
<dbReference type="Proteomes" id="UP001320876">
    <property type="component" value="Unassembled WGS sequence"/>
</dbReference>
<dbReference type="Gene3D" id="3.30.2310.20">
    <property type="entry name" value="RelE-like"/>
    <property type="match status" value="1"/>
</dbReference>
<organism evidence="2 3">
    <name type="scientific">Luteolibacter arcticus</name>
    <dbReference type="NCBI Taxonomy" id="1581411"/>
    <lineage>
        <taxon>Bacteria</taxon>
        <taxon>Pseudomonadati</taxon>
        <taxon>Verrucomicrobiota</taxon>
        <taxon>Verrucomicrobiia</taxon>
        <taxon>Verrucomicrobiales</taxon>
        <taxon>Verrucomicrobiaceae</taxon>
        <taxon>Luteolibacter</taxon>
    </lineage>
</organism>
<accession>A0ABT3GQQ5</accession>
<protein>
    <submittedName>
        <fullName evidence="2">Type II toxin-antitoxin system RelE/ParE family toxin</fullName>
    </submittedName>
</protein>
<dbReference type="InterPro" id="IPR035093">
    <property type="entry name" value="RelE/ParE_toxin_dom_sf"/>
</dbReference>
<gene>
    <name evidence="2" type="ORF">OKA05_25080</name>
</gene>
<sequence length="102" mass="12173">MLLHEGAIRDIRDIVEQLSEDSAKAVEQFYHQLDAAAEFVVRHPEVGHPSGRFRRWNFKKFPYHLLYEVFSGSGELWIMVVRHDRRRPSYGMKRRPPDPWLL</sequence>
<name>A0ABT3GQQ5_9BACT</name>
<comment type="caution">
    <text evidence="2">The sequence shown here is derived from an EMBL/GenBank/DDBJ whole genome shotgun (WGS) entry which is preliminary data.</text>
</comment>
<dbReference type="InterPro" id="IPR007712">
    <property type="entry name" value="RelE/ParE_toxin"/>
</dbReference>
<evidence type="ECO:0000313" key="2">
    <source>
        <dbReference type="EMBL" id="MCW1925857.1"/>
    </source>
</evidence>